<dbReference type="Pfam" id="PF25872">
    <property type="entry name" value="HTH_77"/>
    <property type="match status" value="1"/>
</dbReference>
<dbReference type="PANTHER" id="PTHR47691">
    <property type="entry name" value="REGULATOR-RELATED"/>
    <property type="match status" value="1"/>
</dbReference>
<keyword evidence="5" id="KW-1185">Reference proteome</keyword>
<reference evidence="4 5" key="1">
    <citation type="submission" date="2023-07" db="EMBL/GenBank/DDBJ databases">
        <title>Genomic Encyclopedia of Type Strains, Phase IV (KMG-IV): sequencing the most valuable type-strain genomes for metagenomic binning, comparative biology and taxonomic classification.</title>
        <authorList>
            <person name="Goeker M."/>
        </authorList>
    </citation>
    <scope>NUCLEOTIDE SEQUENCE [LARGE SCALE GENOMIC DNA]</scope>
    <source>
        <strain evidence="4 5">DSM 19619</strain>
    </source>
</reference>
<dbReference type="SUPFAM" id="SSF46894">
    <property type="entry name" value="C-terminal effector domain of the bipartite response regulators"/>
    <property type="match status" value="1"/>
</dbReference>
<dbReference type="InterPro" id="IPR002182">
    <property type="entry name" value="NB-ARC"/>
</dbReference>
<evidence type="ECO:0000256" key="2">
    <source>
        <dbReference type="PROSITE-ProRule" id="PRU01091"/>
    </source>
</evidence>
<feature type="DNA-binding region" description="OmpR/PhoB-type" evidence="2">
    <location>
        <begin position="10"/>
        <end position="106"/>
    </location>
</feature>
<dbReference type="InterPro" id="IPR003593">
    <property type="entry name" value="AAA+_ATPase"/>
</dbReference>
<dbReference type="CDD" id="cd00383">
    <property type="entry name" value="trans_reg_C"/>
    <property type="match status" value="1"/>
</dbReference>
<comment type="caution">
    <text evidence="4">The sequence shown here is derived from an EMBL/GenBank/DDBJ whole genome shotgun (WGS) entry which is preliminary data.</text>
</comment>
<dbReference type="PRINTS" id="PR00364">
    <property type="entry name" value="DISEASERSIST"/>
</dbReference>
<dbReference type="SMART" id="SM00382">
    <property type="entry name" value="AAA"/>
    <property type="match status" value="1"/>
</dbReference>
<dbReference type="EMBL" id="JAUSVX010000003">
    <property type="protein sequence ID" value="MDQ0469372.1"/>
    <property type="molecule type" value="Genomic_DNA"/>
</dbReference>
<evidence type="ECO:0000313" key="5">
    <source>
        <dbReference type="Proteomes" id="UP001242480"/>
    </source>
</evidence>
<accession>A0ABU0J528</accession>
<sequence>MTLTSNAAVGEHLAFGEFELAPAARALWRSGTPVKLGSRALDILIALASRPGEILSKNELTRLVWGDAFVDETALRVGVSAVRKALGEGGQDCITTVPGRGYCFVREVATTPGLPSRGSTDGEVLKPQRLPQQIARVVGRDAVIETLVHEVARRRLLSLVGPGGIGKTTVALAVAARLRDAFDAVAFVDLAPIEDRHQMSAGVAAALGLNLRPRQDPLEEIATAIAGRRALLLLDNCEHLVDPAAAFAEELLGRVPGMSILATTRELLRAAGEWVHQLSPLDVPPNTAALSARAALGYSAVEMFEDRAAFALGGYELSDADAPHVAEICQRLDGIALAIELAAGRLADLGVQRLASSLEDGFQVLTRGRRTALPRHQTLRATLDWSYRLLSPEDQAALRRLSVFSGPFTLDDAKAVIGRDRRLMEVGDALASLLDKSLIAAAPRDGIPRYGLLETTRAHAREKLAEAGEADLYRRRHADHVRAVFDRAHAEWGRRPTLEWLQAYSDQLGNLRTALDWAFAHEDDGGIGAALTAAAAPLWFHLSLLDEGLTRVERAITRLKARPHPDRRLLMQLYAVSGWPQLRAIKGIPSGSAAWEETLALAVELGDVDYQLRALWALWVDCGNRGAAAEALVLANRFAGLAEAAGEPQDRMIARRLRGHSLHFLGDFTSSREETETMLAHYARAPRGSHLVRFQYDQRLVAEIVLARGLWIQGRAEQAVARLDDMVAEAQALDHTLTLAHVLSDAACFIALWVGDLALAARYVGMLRAHTTLHALDVWRTYADAFEGEILIREGRAPEGVERLKQAVRSLQSGGFVLYNTAFAGVLAIGLLACGRSREAQDVAETAIGRCHDTGEAWCLAELMRIRALALAASGRSKDAVDVLANGLVVARRQGALAWELRLASALVEIEDSAGARDVLRDIVNRMPEGFATSDYRRAVERLNA</sequence>
<dbReference type="Proteomes" id="UP001242480">
    <property type="component" value="Unassembled WGS sequence"/>
</dbReference>
<feature type="domain" description="OmpR/PhoB-type" evidence="3">
    <location>
        <begin position="10"/>
        <end position="106"/>
    </location>
</feature>
<dbReference type="InterPro" id="IPR036388">
    <property type="entry name" value="WH-like_DNA-bd_sf"/>
</dbReference>
<dbReference type="Pfam" id="PF00931">
    <property type="entry name" value="NB-ARC"/>
    <property type="match status" value="1"/>
</dbReference>
<dbReference type="SUPFAM" id="SSF52540">
    <property type="entry name" value="P-loop containing nucleoside triphosphate hydrolases"/>
    <property type="match status" value="1"/>
</dbReference>
<dbReference type="PANTHER" id="PTHR47691:SF3">
    <property type="entry name" value="HTH-TYPE TRANSCRIPTIONAL REGULATOR RV0890C-RELATED"/>
    <property type="match status" value="1"/>
</dbReference>
<dbReference type="RefSeq" id="WP_307272024.1">
    <property type="nucleotide sequence ID" value="NZ_JAUSVX010000003.1"/>
</dbReference>
<evidence type="ECO:0000259" key="3">
    <source>
        <dbReference type="PROSITE" id="PS51755"/>
    </source>
</evidence>
<dbReference type="Gene3D" id="3.40.50.300">
    <property type="entry name" value="P-loop containing nucleotide triphosphate hydrolases"/>
    <property type="match status" value="1"/>
</dbReference>
<keyword evidence="1 2" id="KW-0238">DNA-binding</keyword>
<dbReference type="SMART" id="SM00862">
    <property type="entry name" value="Trans_reg_C"/>
    <property type="match status" value="1"/>
</dbReference>
<dbReference type="InterPro" id="IPR027417">
    <property type="entry name" value="P-loop_NTPase"/>
</dbReference>
<dbReference type="InterPro" id="IPR001867">
    <property type="entry name" value="OmpR/PhoB-type_DNA-bd"/>
</dbReference>
<dbReference type="InterPro" id="IPR058852">
    <property type="entry name" value="HTH_77"/>
</dbReference>
<gene>
    <name evidence="4" type="ORF">QO011_002383</name>
</gene>
<evidence type="ECO:0000256" key="1">
    <source>
        <dbReference type="ARBA" id="ARBA00023125"/>
    </source>
</evidence>
<dbReference type="InterPro" id="IPR016032">
    <property type="entry name" value="Sig_transdc_resp-reg_C-effctor"/>
</dbReference>
<protein>
    <submittedName>
        <fullName evidence="4">ATPase/DNA-binding winged helix-turn-helix (WHTH) protein</fullName>
    </submittedName>
</protein>
<organism evidence="4 5">
    <name type="scientific">Labrys wisconsinensis</name>
    <dbReference type="NCBI Taxonomy" id="425677"/>
    <lineage>
        <taxon>Bacteria</taxon>
        <taxon>Pseudomonadati</taxon>
        <taxon>Pseudomonadota</taxon>
        <taxon>Alphaproteobacteria</taxon>
        <taxon>Hyphomicrobiales</taxon>
        <taxon>Xanthobacteraceae</taxon>
        <taxon>Labrys</taxon>
    </lineage>
</organism>
<evidence type="ECO:0000313" key="4">
    <source>
        <dbReference type="EMBL" id="MDQ0469372.1"/>
    </source>
</evidence>
<dbReference type="Gene3D" id="1.10.10.10">
    <property type="entry name" value="Winged helix-like DNA-binding domain superfamily/Winged helix DNA-binding domain"/>
    <property type="match status" value="1"/>
</dbReference>
<name>A0ABU0J528_9HYPH</name>
<proteinExistence type="predicted"/>
<dbReference type="PROSITE" id="PS51755">
    <property type="entry name" value="OMPR_PHOB"/>
    <property type="match status" value="1"/>
</dbReference>
<dbReference type="Pfam" id="PF00486">
    <property type="entry name" value="Trans_reg_C"/>
    <property type="match status" value="1"/>
</dbReference>